<name>A0A292ZL99_SPHSA</name>
<dbReference type="PANTHER" id="PTHR11662:SF285">
    <property type="entry name" value="HEXURONATE TRANSPORTER"/>
    <property type="match status" value="1"/>
</dbReference>
<reference evidence="7 8" key="1">
    <citation type="journal article" date="2013" name="Biodegradation">
        <title>Occurrence of 4-tert-butylphenol (4-t-BP) biodegradation in an aquatic sample caused by the presence of Spirodela polyrrhiza and isolation of a 4-t-BP-utilizing bacterium.</title>
        <authorList>
            <person name="Ogata Y."/>
            <person name="Toyama T."/>
            <person name="Yu N."/>
            <person name="Wang X."/>
            <person name="Sei K."/>
            <person name="Ike M."/>
        </authorList>
    </citation>
    <scope>NUCLEOTIDE SEQUENCE [LARGE SCALE GENOMIC DNA]</scope>
    <source>
        <strain evidence="7 8">OMI</strain>
    </source>
</reference>
<evidence type="ECO:0000259" key="6">
    <source>
        <dbReference type="PROSITE" id="PS50850"/>
    </source>
</evidence>
<comment type="subcellular location">
    <subcellularLocation>
        <location evidence="1">Membrane</location>
        <topology evidence="1">Multi-pass membrane protein</topology>
    </subcellularLocation>
</comment>
<sequence length="446" mass="48342">MPPPCHVRGGRRPGSHRPKTQAISRLALEQAAMLTLVGKFRWTIIGLFVGAMVINYLSRSVLGVAAPVILAEQKISNVEYGWITGAFQLGVMLQPAAGYFLDSVGLRIGFAICVAVWSLVTMAHGLVNGWFGFAALRGLLGLAEGSAQPAGQKLVAEWFPSRERGIAGGIYNIGASFGAVFAPPLVAWAVMVHSWRLAFVVAGGIGLIWSVLWFLHYNSPMRHRRLSQAERDYILNNQEQRLAARAEKPAVLALARRRDLWGIALPRLLADPVWGMLSFWMPLYLARVRGFDLGQIALFAWLPFLAADLGCLFGPAVVAFLQRRGIDLVDARRWAFTLGALLMTGMAFVGFATNPYAAIALLCLGGFAHQTLSVTVITMASDLFARNEVATAAGMAGLAGNLGVLVFSLSLGQMVDRVGYEPFFILLGVLDLVGAAILWTLVRKPR</sequence>
<evidence type="ECO:0000256" key="4">
    <source>
        <dbReference type="ARBA" id="ARBA00023136"/>
    </source>
</evidence>
<dbReference type="Proteomes" id="UP000221538">
    <property type="component" value="Unassembled WGS sequence"/>
</dbReference>
<dbReference type="InterPro" id="IPR011701">
    <property type="entry name" value="MFS"/>
</dbReference>
<feature type="transmembrane region" description="Helical" evidence="5">
    <location>
        <begin position="298"/>
        <end position="321"/>
    </location>
</feature>
<dbReference type="AlphaFoldDB" id="A0A292ZL99"/>
<dbReference type="GO" id="GO:0016020">
    <property type="term" value="C:membrane"/>
    <property type="evidence" value="ECO:0007669"/>
    <property type="project" value="UniProtKB-SubCell"/>
</dbReference>
<keyword evidence="2 5" id="KW-0812">Transmembrane</keyword>
<dbReference type="CDD" id="cd17319">
    <property type="entry name" value="MFS_ExuT_GudP_like"/>
    <property type="match status" value="1"/>
</dbReference>
<protein>
    <submittedName>
        <fullName evidence="7">Hexuronate transporter</fullName>
    </submittedName>
</protein>
<reference evidence="7 8" key="2">
    <citation type="journal article" date="2013" name="Environ. Sci. Technol.">
        <title>The 4-tert-butylphenol-utilizing bacterium Sphingobium fuliginis OMI can degrade bisphenols via phenolic ring hydroxylation and meta-cleavage pathway.</title>
        <authorList>
            <person name="Ogata Y."/>
            <person name="Goda S."/>
            <person name="Toyama T."/>
            <person name="Sei K."/>
            <person name="Ike M."/>
        </authorList>
    </citation>
    <scope>NUCLEOTIDE SEQUENCE [LARGE SCALE GENOMIC DNA]</scope>
    <source>
        <strain evidence="7 8">OMI</strain>
    </source>
</reference>
<feature type="transmembrane region" description="Helical" evidence="5">
    <location>
        <begin position="264"/>
        <end position="286"/>
    </location>
</feature>
<feature type="transmembrane region" description="Helical" evidence="5">
    <location>
        <begin position="358"/>
        <end position="377"/>
    </location>
</feature>
<feature type="transmembrane region" description="Helical" evidence="5">
    <location>
        <begin position="197"/>
        <end position="215"/>
    </location>
</feature>
<feature type="transmembrane region" description="Helical" evidence="5">
    <location>
        <begin position="389"/>
        <end position="411"/>
    </location>
</feature>
<dbReference type="InterPro" id="IPR005829">
    <property type="entry name" value="Sugar_transporter_CS"/>
</dbReference>
<feature type="transmembrane region" description="Helical" evidence="5">
    <location>
        <begin position="107"/>
        <end position="127"/>
    </location>
</feature>
<feature type="domain" description="Major facilitator superfamily (MFS) profile" evidence="6">
    <location>
        <begin position="44"/>
        <end position="446"/>
    </location>
</feature>
<feature type="transmembrane region" description="Helical" evidence="5">
    <location>
        <begin position="170"/>
        <end position="191"/>
    </location>
</feature>
<comment type="caution">
    <text evidence="7">The sequence shown here is derived from an EMBL/GenBank/DDBJ whole genome shotgun (WGS) entry which is preliminary data.</text>
</comment>
<organism evidence="7 8">
    <name type="scientific">Sphingobium fuliginis (strain ATCC 27551)</name>
    <dbReference type="NCBI Taxonomy" id="336203"/>
    <lineage>
        <taxon>Bacteria</taxon>
        <taxon>Pseudomonadati</taxon>
        <taxon>Pseudomonadota</taxon>
        <taxon>Alphaproteobacteria</taxon>
        <taxon>Sphingomonadales</taxon>
        <taxon>Sphingomonadaceae</taxon>
        <taxon>Sphingobium</taxon>
    </lineage>
</organism>
<evidence type="ECO:0000313" key="7">
    <source>
        <dbReference type="EMBL" id="GAY23595.1"/>
    </source>
</evidence>
<dbReference type="PANTHER" id="PTHR11662">
    <property type="entry name" value="SOLUTE CARRIER FAMILY 17"/>
    <property type="match status" value="1"/>
</dbReference>
<accession>A0A292ZL99</accession>
<evidence type="ECO:0000256" key="3">
    <source>
        <dbReference type="ARBA" id="ARBA00022989"/>
    </source>
</evidence>
<evidence type="ECO:0000256" key="5">
    <source>
        <dbReference type="SAM" id="Phobius"/>
    </source>
</evidence>
<feature type="transmembrane region" description="Helical" evidence="5">
    <location>
        <begin position="333"/>
        <end position="352"/>
    </location>
</feature>
<dbReference type="PROSITE" id="PS00217">
    <property type="entry name" value="SUGAR_TRANSPORT_2"/>
    <property type="match status" value="1"/>
</dbReference>
<dbReference type="PROSITE" id="PS50850">
    <property type="entry name" value="MFS"/>
    <property type="match status" value="1"/>
</dbReference>
<proteinExistence type="predicted"/>
<evidence type="ECO:0000256" key="2">
    <source>
        <dbReference type="ARBA" id="ARBA00022692"/>
    </source>
</evidence>
<dbReference type="GO" id="GO:0015134">
    <property type="term" value="F:hexuronate transmembrane transporter activity"/>
    <property type="evidence" value="ECO:0007669"/>
    <property type="project" value="TreeGrafter"/>
</dbReference>
<dbReference type="EMBL" id="BEWI01000032">
    <property type="protein sequence ID" value="GAY23595.1"/>
    <property type="molecule type" value="Genomic_DNA"/>
</dbReference>
<evidence type="ECO:0000256" key="1">
    <source>
        <dbReference type="ARBA" id="ARBA00004141"/>
    </source>
</evidence>
<gene>
    <name evidence="7" type="ORF">SFOMI_4173</name>
</gene>
<dbReference type="InterPro" id="IPR050382">
    <property type="entry name" value="MFS_Na/Anion_cotransporter"/>
</dbReference>
<dbReference type="InterPro" id="IPR020846">
    <property type="entry name" value="MFS_dom"/>
</dbReference>
<dbReference type="Pfam" id="PF07690">
    <property type="entry name" value="MFS_1"/>
    <property type="match status" value="2"/>
</dbReference>
<feature type="transmembrane region" description="Helical" evidence="5">
    <location>
        <begin position="82"/>
        <end position="101"/>
    </location>
</feature>
<feature type="transmembrane region" description="Helical" evidence="5">
    <location>
        <begin position="423"/>
        <end position="442"/>
    </location>
</feature>
<evidence type="ECO:0000313" key="8">
    <source>
        <dbReference type="Proteomes" id="UP000221538"/>
    </source>
</evidence>
<dbReference type="SUPFAM" id="SSF103473">
    <property type="entry name" value="MFS general substrate transporter"/>
    <property type="match status" value="1"/>
</dbReference>
<feature type="transmembrane region" description="Helical" evidence="5">
    <location>
        <begin position="42"/>
        <end position="70"/>
    </location>
</feature>
<dbReference type="InterPro" id="IPR036259">
    <property type="entry name" value="MFS_trans_sf"/>
</dbReference>
<keyword evidence="3 5" id="KW-1133">Transmembrane helix</keyword>
<dbReference type="Gene3D" id="1.20.1250.20">
    <property type="entry name" value="MFS general substrate transporter like domains"/>
    <property type="match status" value="2"/>
</dbReference>
<keyword evidence="4 5" id="KW-0472">Membrane</keyword>
<dbReference type="RefSeq" id="WP_253257950.1">
    <property type="nucleotide sequence ID" value="NZ_BEWI01000032.1"/>
</dbReference>